<feature type="chain" id="PRO_5005201584" description="DUF7223 domain-containing protein" evidence="1">
    <location>
        <begin position="20"/>
        <end position="582"/>
    </location>
</feature>
<reference evidence="3 4" key="1">
    <citation type="submission" date="2015-04" db="EMBL/GenBank/DDBJ databases">
        <title>Complete genome sequence of Schizopora paradoxa KUC8140, a cosmopolitan wood degrader in East Asia.</title>
        <authorList>
            <consortium name="DOE Joint Genome Institute"/>
            <person name="Min B."/>
            <person name="Park H."/>
            <person name="Jang Y."/>
            <person name="Kim J.-J."/>
            <person name="Kim K.H."/>
            <person name="Pangilinan J."/>
            <person name="Lipzen A."/>
            <person name="Riley R."/>
            <person name="Grigoriev I.V."/>
            <person name="Spatafora J.W."/>
            <person name="Choi I.-G."/>
        </authorList>
    </citation>
    <scope>NUCLEOTIDE SEQUENCE [LARGE SCALE GENOMIC DNA]</scope>
    <source>
        <strain evidence="3 4">KUC8140</strain>
    </source>
</reference>
<keyword evidence="1" id="KW-0732">Signal</keyword>
<evidence type="ECO:0000313" key="4">
    <source>
        <dbReference type="Proteomes" id="UP000053477"/>
    </source>
</evidence>
<feature type="domain" description="DUF7223" evidence="2">
    <location>
        <begin position="287"/>
        <end position="503"/>
    </location>
</feature>
<gene>
    <name evidence="3" type="ORF">SCHPADRAFT_433347</name>
</gene>
<protein>
    <recommendedName>
        <fullName evidence="2">DUF7223 domain-containing protein</fullName>
    </recommendedName>
</protein>
<proteinExistence type="predicted"/>
<dbReference type="Pfam" id="PF23865">
    <property type="entry name" value="DUF7223"/>
    <property type="match status" value="1"/>
</dbReference>
<dbReference type="STRING" id="27342.A0A0H2RKJ3"/>
<sequence length="582" mass="61458">MKSITLLPLLSLLLYQAQAKNDWSKPCLSGSCSYDIARNSTSLGATISINGSSSAISDITPAAGWSILNCTTSTNSQTIQIVCTDESKGCNHLFQNGAEHTIVRLPEDCGAGPFARVAKHSVPANQSLPADVASKVTRRSDGTTPQVQLLQIDSNFDASASSGTTVGFSVIASTDPSVAGNSSSTPTPIPNSRRRMRDLHRRTDIHPLGDQYLHSKRFSNPTAFNDSKSGSQPITFSRSVELFNDTLSCAGNEHENEEITLKIDVEADVDLTASYTFEIAGTVLPPHVSQLTASATIDGTFEAQLSLDADLTGTLSTGEVPLVTVAIPGLSIVDILTIGPAFVLNGEAEATINLDADLTIGIQYQLNDLSFTVGTSSSSSPGFTPLDSPVQYSLTPSITADADLEVHLIPTLSFGVSAFKNSVSVFVDLDAGLEVNLNATVEGDLSGSTDGSASASESAEACIDISSPISFNVGATGDFFGIIDESLNVPIFEKTFDIYQKCIKQAASTTLAPGPSTPTPTPTPPPSTTGFLDFYCWRSASRSLLLPWWWASTDRPVLRCGRSGGASRRNILSRKSADRLGN</sequence>
<dbReference type="Proteomes" id="UP000053477">
    <property type="component" value="Unassembled WGS sequence"/>
</dbReference>
<organism evidence="3 4">
    <name type="scientific">Schizopora paradoxa</name>
    <dbReference type="NCBI Taxonomy" id="27342"/>
    <lineage>
        <taxon>Eukaryota</taxon>
        <taxon>Fungi</taxon>
        <taxon>Dikarya</taxon>
        <taxon>Basidiomycota</taxon>
        <taxon>Agaricomycotina</taxon>
        <taxon>Agaricomycetes</taxon>
        <taxon>Hymenochaetales</taxon>
        <taxon>Schizoporaceae</taxon>
        <taxon>Schizopora</taxon>
    </lineage>
</organism>
<name>A0A0H2RKJ3_9AGAM</name>
<accession>A0A0H2RKJ3</accession>
<evidence type="ECO:0000256" key="1">
    <source>
        <dbReference type="SAM" id="SignalP"/>
    </source>
</evidence>
<dbReference type="InterPro" id="IPR055647">
    <property type="entry name" value="DUF7223"/>
</dbReference>
<dbReference type="EMBL" id="KQ085983">
    <property type="protein sequence ID" value="KLO12152.1"/>
    <property type="molecule type" value="Genomic_DNA"/>
</dbReference>
<keyword evidence="4" id="KW-1185">Reference proteome</keyword>
<evidence type="ECO:0000259" key="2">
    <source>
        <dbReference type="Pfam" id="PF23865"/>
    </source>
</evidence>
<evidence type="ECO:0000313" key="3">
    <source>
        <dbReference type="EMBL" id="KLO12152.1"/>
    </source>
</evidence>
<dbReference type="InParanoid" id="A0A0H2RKJ3"/>
<dbReference type="OrthoDB" id="73875at2759"/>
<feature type="signal peptide" evidence="1">
    <location>
        <begin position="1"/>
        <end position="19"/>
    </location>
</feature>
<dbReference type="AlphaFoldDB" id="A0A0H2RKJ3"/>